<gene>
    <name evidence="2" type="ORF">C0Z10_09470</name>
</gene>
<dbReference type="Pfam" id="PF06983">
    <property type="entry name" value="3-dmu-9_3-mt"/>
    <property type="match status" value="2"/>
</dbReference>
<proteinExistence type="predicted"/>
<organism evidence="2 3">
    <name type="scientific">Acidipropionibacterium jensenii</name>
    <dbReference type="NCBI Taxonomy" id="1749"/>
    <lineage>
        <taxon>Bacteria</taxon>
        <taxon>Bacillati</taxon>
        <taxon>Actinomycetota</taxon>
        <taxon>Actinomycetes</taxon>
        <taxon>Propionibacteriales</taxon>
        <taxon>Propionibacteriaceae</taxon>
        <taxon>Acidipropionibacterium</taxon>
    </lineage>
</organism>
<dbReference type="Gene3D" id="3.30.720.100">
    <property type="match status" value="1"/>
</dbReference>
<feature type="domain" description="PhnB-like" evidence="1">
    <location>
        <begin position="3"/>
        <end position="137"/>
    </location>
</feature>
<feature type="domain" description="PhnB-like" evidence="1">
    <location>
        <begin position="150"/>
        <end position="272"/>
    </location>
</feature>
<dbReference type="InterPro" id="IPR028973">
    <property type="entry name" value="PhnB-like"/>
</dbReference>
<protein>
    <submittedName>
        <fullName evidence="2">VOC family protein</fullName>
    </submittedName>
</protein>
<evidence type="ECO:0000259" key="1">
    <source>
        <dbReference type="Pfam" id="PF06983"/>
    </source>
</evidence>
<accession>A0A3Q9UEY8</accession>
<dbReference type="CDD" id="cd06588">
    <property type="entry name" value="PhnB_like"/>
    <property type="match status" value="2"/>
</dbReference>
<dbReference type="RefSeq" id="WP_097799211.1">
    <property type="nucleotide sequence ID" value="NZ_CP025570.1"/>
</dbReference>
<dbReference type="Proteomes" id="UP000285875">
    <property type="component" value="Chromosome"/>
</dbReference>
<dbReference type="InterPro" id="IPR029068">
    <property type="entry name" value="Glyas_Bleomycin-R_OHBP_Dase"/>
</dbReference>
<dbReference type="PANTHER" id="PTHR33990">
    <property type="entry name" value="PROTEIN YJDN-RELATED"/>
    <property type="match status" value="1"/>
</dbReference>
<dbReference type="Gene3D" id="3.30.720.110">
    <property type="match status" value="1"/>
</dbReference>
<evidence type="ECO:0000313" key="2">
    <source>
        <dbReference type="EMBL" id="AZZ39944.1"/>
    </source>
</evidence>
<name>A0A3Q9UEY8_9ACTN</name>
<sequence length="300" mass="33475">MPQRIIPNLWFNHTAREAVDHYLEIFPDSSEVSVSHYPTEGLLDFQQDLAGDVLKIQFRIGDLTFSAINAGGEFRPNSSISFLLNFDPSRDPDARGHLDQLWERLTADGLVGMELSSYPFSSHYGWVEDRYGVNWQLMLTNPDGDPRPFVTPELMFPHAQTQATEAIELYTGLFENSGTGVIARYSELGELPSEETSPQALAYADFTLAGQWFAAMDSAVPQDVTFNEGVSLVALCPDQAEIDRLWAVLSTVPEAEQCGWCKDQFGVSWQIVPQDMPDFSQPEAFGRLLGMKKLVIADLS</sequence>
<reference evidence="3" key="1">
    <citation type="submission" date="2017-12" db="EMBL/GenBank/DDBJ databases">
        <title>Whole genome sequencing of Acidipropionibacterium jensenii strains JS279 and JS280.</title>
        <authorList>
            <person name="Deptula P."/>
            <person name="Laine P."/>
            <person name="Smolander O.-P."/>
            <person name="Paulin L."/>
            <person name="Auvinen P."/>
            <person name="Varmanen P."/>
        </authorList>
    </citation>
    <scope>NUCLEOTIDE SEQUENCE [LARGE SCALE GENOMIC DNA]</scope>
    <source>
        <strain evidence="3">JS280</strain>
    </source>
</reference>
<dbReference type="SUPFAM" id="SSF54593">
    <property type="entry name" value="Glyoxalase/Bleomycin resistance protein/Dihydroxybiphenyl dioxygenase"/>
    <property type="match status" value="2"/>
</dbReference>
<evidence type="ECO:0000313" key="3">
    <source>
        <dbReference type="Proteomes" id="UP000285875"/>
    </source>
</evidence>
<dbReference type="EMBL" id="CP025570">
    <property type="protein sequence ID" value="AZZ39944.1"/>
    <property type="molecule type" value="Genomic_DNA"/>
</dbReference>
<dbReference type="Gene3D" id="3.10.180.10">
    <property type="entry name" value="2,3-Dihydroxybiphenyl 1,2-Dioxygenase, domain 1"/>
    <property type="match status" value="1"/>
</dbReference>
<dbReference type="AlphaFoldDB" id="A0A3Q9UEY8"/>
<dbReference type="KEGG" id="aji:C0Z10_09470"/>